<name>A0A3Q8CF15_9LACO</name>
<evidence type="ECO:0000313" key="9">
    <source>
        <dbReference type="Proteomes" id="UP000314960"/>
    </source>
</evidence>
<evidence type="ECO:0000256" key="1">
    <source>
        <dbReference type="ARBA" id="ARBA00007074"/>
    </source>
</evidence>
<sequence>MQMIYEYKKAKIKFILYSIIGVVIFLILVIAGATGALKQQQDQADDDSTVGLDVSGMFDKSVYLKHWQSVYGNGVLKDKADYTITVAQKYGINPALIAAIMATESSYGKSSAIKNDNNPSGQMIGSHILHYDTLEQGIDTTGKTLHKLVVTRKLNTVQKLGSAYAPVGAGNDPTNLNSNWVPVVTQLVASFGGKSSDNLATSSSSSGGSIKQFDAIMAEAKKYIGQPYVWGGSTPATGFDCSGFTSWCYKKAGITIPRTSQAQWTSMKHVAEKDAKAGDLVFFQGTDSQGGMTHVGIYIGNGRMLDSENSGIKYSDITSGYWRNHLGGFATAN</sequence>
<reference evidence="8 9" key="1">
    <citation type="submission" date="2016-11" db="EMBL/GenBank/DDBJ databases">
        <title>Interaction between Lactobacillus species and yeast in water kefir.</title>
        <authorList>
            <person name="Behr J."/>
            <person name="Xu D."/>
            <person name="Vogel R.F."/>
        </authorList>
    </citation>
    <scope>NUCLEOTIDE SEQUENCE [LARGE SCALE GENOMIC DNA]</scope>
    <source>
        <strain evidence="8 9">TMW 1.1822</strain>
        <plasmid evidence="9">pl11822-2</plasmid>
    </source>
</reference>
<keyword evidence="6" id="KW-1133">Transmembrane helix</keyword>
<dbReference type="AlphaFoldDB" id="A0A3Q8CF15"/>
<evidence type="ECO:0000256" key="3">
    <source>
        <dbReference type="ARBA" id="ARBA00022670"/>
    </source>
</evidence>
<evidence type="ECO:0000259" key="7">
    <source>
        <dbReference type="PROSITE" id="PS51935"/>
    </source>
</evidence>
<feature type="domain" description="NlpC/P60" evidence="7">
    <location>
        <begin position="210"/>
        <end position="333"/>
    </location>
</feature>
<dbReference type="InterPro" id="IPR000064">
    <property type="entry name" value="NLP_P60_dom"/>
</dbReference>
<dbReference type="Gene3D" id="3.90.1720.10">
    <property type="entry name" value="endopeptidase domain like (from Nostoc punctiforme)"/>
    <property type="match status" value="1"/>
</dbReference>
<evidence type="ECO:0000256" key="2">
    <source>
        <dbReference type="ARBA" id="ARBA00010266"/>
    </source>
</evidence>
<keyword evidence="6" id="KW-0812">Transmembrane</keyword>
<gene>
    <name evidence="8" type="ORF">BSQ49_12220</name>
</gene>
<dbReference type="InterPro" id="IPR038765">
    <property type="entry name" value="Papain-like_cys_pep_sf"/>
</dbReference>
<keyword evidence="6" id="KW-0472">Membrane</keyword>
<organism evidence="8 9">
    <name type="scientific">Liquorilactobacillus hordei</name>
    <dbReference type="NCBI Taxonomy" id="468911"/>
    <lineage>
        <taxon>Bacteria</taxon>
        <taxon>Bacillati</taxon>
        <taxon>Bacillota</taxon>
        <taxon>Bacilli</taxon>
        <taxon>Lactobacillales</taxon>
        <taxon>Lactobacillaceae</taxon>
        <taxon>Liquorilactobacillus</taxon>
    </lineage>
</organism>
<dbReference type="GO" id="GO:0004040">
    <property type="term" value="F:amidase activity"/>
    <property type="evidence" value="ECO:0007669"/>
    <property type="project" value="InterPro"/>
</dbReference>
<dbReference type="EMBL" id="CP018178">
    <property type="protein sequence ID" value="AUJ31007.1"/>
    <property type="molecule type" value="Genomic_DNA"/>
</dbReference>
<proteinExistence type="inferred from homology"/>
<keyword evidence="3" id="KW-0645">Protease</keyword>
<geneLocation type="plasmid" evidence="9">
    <name>pl11822-2</name>
</geneLocation>
<dbReference type="GO" id="GO:0006508">
    <property type="term" value="P:proteolysis"/>
    <property type="evidence" value="ECO:0007669"/>
    <property type="project" value="UniProtKB-KW"/>
</dbReference>
<dbReference type="PANTHER" id="PTHR47053">
    <property type="entry name" value="MUREIN DD-ENDOPEPTIDASE MEPH-RELATED"/>
    <property type="match status" value="1"/>
</dbReference>
<dbReference type="PANTHER" id="PTHR47053:SF5">
    <property type="entry name" value="BIFUNCTIONAL MURAMIDASE_DL-ENDOPEPTIDASE CWLT"/>
    <property type="match status" value="1"/>
</dbReference>
<dbReference type="Pfam" id="PF01832">
    <property type="entry name" value="Glucosaminidase"/>
    <property type="match status" value="1"/>
</dbReference>
<keyword evidence="8" id="KW-0614">Plasmid</keyword>
<keyword evidence="5" id="KW-0788">Thiol protease</keyword>
<dbReference type="SUPFAM" id="SSF54001">
    <property type="entry name" value="Cysteine proteinases"/>
    <property type="match status" value="1"/>
</dbReference>
<dbReference type="Gene3D" id="1.10.530.10">
    <property type="match status" value="1"/>
</dbReference>
<dbReference type="InterPro" id="IPR051202">
    <property type="entry name" value="Peptidase_C40"/>
</dbReference>
<evidence type="ECO:0000256" key="6">
    <source>
        <dbReference type="SAM" id="Phobius"/>
    </source>
</evidence>
<comment type="similarity">
    <text evidence="2">Belongs to the glycosyl hydrolase 73 family.</text>
</comment>
<protein>
    <recommendedName>
        <fullName evidence="7">NlpC/P60 domain-containing protein</fullName>
    </recommendedName>
</protein>
<dbReference type="GO" id="GO:0008234">
    <property type="term" value="F:cysteine-type peptidase activity"/>
    <property type="evidence" value="ECO:0007669"/>
    <property type="project" value="UniProtKB-KW"/>
</dbReference>
<dbReference type="Pfam" id="PF00877">
    <property type="entry name" value="NLPC_P60"/>
    <property type="match status" value="1"/>
</dbReference>
<evidence type="ECO:0000256" key="4">
    <source>
        <dbReference type="ARBA" id="ARBA00022801"/>
    </source>
</evidence>
<dbReference type="InterPro" id="IPR023346">
    <property type="entry name" value="Lysozyme-like_dom_sf"/>
</dbReference>
<feature type="transmembrane region" description="Helical" evidence="6">
    <location>
        <begin position="12"/>
        <end position="33"/>
    </location>
</feature>
<evidence type="ECO:0000313" key="8">
    <source>
        <dbReference type="EMBL" id="AUJ31007.1"/>
    </source>
</evidence>
<dbReference type="InterPro" id="IPR002901">
    <property type="entry name" value="MGlyc_endo_b_GlcNAc-like_dom"/>
</dbReference>
<dbReference type="Proteomes" id="UP000314960">
    <property type="component" value="Plasmid pL11822-2"/>
</dbReference>
<dbReference type="KEGG" id="lhw:BSQ49_12220"/>
<keyword evidence="4" id="KW-0378">Hydrolase</keyword>
<dbReference type="SUPFAM" id="SSF53955">
    <property type="entry name" value="Lysozyme-like"/>
    <property type="match status" value="1"/>
</dbReference>
<accession>A0A3Q8CF15</accession>
<evidence type="ECO:0000256" key="5">
    <source>
        <dbReference type="ARBA" id="ARBA00022807"/>
    </source>
</evidence>
<comment type="similarity">
    <text evidence="1">Belongs to the peptidase C40 family.</text>
</comment>
<dbReference type="PROSITE" id="PS51935">
    <property type="entry name" value="NLPC_P60"/>
    <property type="match status" value="1"/>
</dbReference>